<sequence length="220" mass="24848">MTPVVAFVGYHNSGKTSFASKVVRILKEKGYKVAVVKSTKHSGLIKDTEGKDTFIYKQSGADAVALVMPDEIVLFSKEQLPLTELVFHYFPHFDIVICEGFKNSSVPKIEVIRKELNKNPLHNQLKNVIAVASDFEIPDIKNFSIEKPEEVAEFLEKSFIKKRNDDFPHEVTLLVNGKEIPMKHYVKKSLMGVIEGFISALKGVEKPETIEIRISKSEEK</sequence>
<dbReference type="SUPFAM" id="SSF52540">
    <property type="entry name" value="P-loop containing nucleoside triphosphate hydrolases"/>
    <property type="match status" value="1"/>
</dbReference>
<gene>
    <name evidence="2" type="ORF">SAMN06265339_0566</name>
</gene>
<dbReference type="NCBIfam" id="TIGR00176">
    <property type="entry name" value="mobB"/>
    <property type="match status" value="1"/>
</dbReference>
<proteinExistence type="predicted"/>
<dbReference type="CDD" id="cd03116">
    <property type="entry name" value="MobB"/>
    <property type="match status" value="1"/>
</dbReference>
<name>A0ABY1NFB1_9BACT</name>
<evidence type="ECO:0000259" key="1">
    <source>
        <dbReference type="Pfam" id="PF03205"/>
    </source>
</evidence>
<dbReference type="EMBL" id="FXUB01000001">
    <property type="protein sequence ID" value="SMP08124.1"/>
    <property type="molecule type" value="Genomic_DNA"/>
</dbReference>
<dbReference type="Pfam" id="PF03205">
    <property type="entry name" value="MobB"/>
    <property type="match status" value="1"/>
</dbReference>
<dbReference type="PANTHER" id="PTHR40072:SF1">
    <property type="entry name" value="MOLYBDOPTERIN-GUANINE DINUCLEOTIDE BIOSYNTHESIS ADAPTER PROTEIN"/>
    <property type="match status" value="1"/>
</dbReference>
<reference evidence="2 3" key="1">
    <citation type="submission" date="2017-05" db="EMBL/GenBank/DDBJ databases">
        <authorList>
            <person name="Varghese N."/>
            <person name="Submissions S."/>
        </authorList>
    </citation>
    <scope>NUCLEOTIDE SEQUENCE [LARGE SCALE GENOMIC DNA]</scope>
    <source>
        <strain evidence="2 3">DSM 15522</strain>
    </source>
</reference>
<keyword evidence="3" id="KW-1185">Reference proteome</keyword>
<accession>A0ABY1NFB1</accession>
<dbReference type="InterPro" id="IPR004435">
    <property type="entry name" value="MobB_dom"/>
</dbReference>
<evidence type="ECO:0000313" key="3">
    <source>
        <dbReference type="Proteomes" id="UP001157911"/>
    </source>
</evidence>
<protein>
    <submittedName>
        <fullName evidence="2">Molybdopterin-guanine dinucleotide biosynthesis protein B</fullName>
    </submittedName>
</protein>
<organism evidence="2 3">
    <name type="scientific">Desulfurobacterium pacificum</name>
    <dbReference type="NCBI Taxonomy" id="240166"/>
    <lineage>
        <taxon>Bacteria</taxon>
        <taxon>Pseudomonadati</taxon>
        <taxon>Aquificota</taxon>
        <taxon>Aquificia</taxon>
        <taxon>Desulfurobacteriales</taxon>
        <taxon>Desulfurobacteriaceae</taxon>
        <taxon>Desulfurobacterium</taxon>
    </lineage>
</organism>
<dbReference type="Gene3D" id="3.40.50.300">
    <property type="entry name" value="P-loop containing nucleotide triphosphate hydrolases"/>
    <property type="match status" value="1"/>
</dbReference>
<evidence type="ECO:0000313" key="2">
    <source>
        <dbReference type="EMBL" id="SMP08124.1"/>
    </source>
</evidence>
<feature type="domain" description="Molybdopterin-guanine dinucleotide biosynthesis protein B (MobB)" evidence="1">
    <location>
        <begin position="4"/>
        <end position="134"/>
    </location>
</feature>
<dbReference type="InterPro" id="IPR027417">
    <property type="entry name" value="P-loop_NTPase"/>
</dbReference>
<dbReference type="InterPro" id="IPR052539">
    <property type="entry name" value="MGD_biosynthesis_adapter"/>
</dbReference>
<dbReference type="RefSeq" id="WP_283400069.1">
    <property type="nucleotide sequence ID" value="NZ_FXUB01000001.1"/>
</dbReference>
<comment type="caution">
    <text evidence="2">The sequence shown here is derived from an EMBL/GenBank/DDBJ whole genome shotgun (WGS) entry which is preliminary data.</text>
</comment>
<dbReference type="PANTHER" id="PTHR40072">
    <property type="entry name" value="MOLYBDOPTERIN-GUANINE DINUCLEOTIDE BIOSYNTHESIS ADAPTER PROTEIN-RELATED"/>
    <property type="match status" value="1"/>
</dbReference>
<dbReference type="Proteomes" id="UP001157911">
    <property type="component" value="Unassembled WGS sequence"/>
</dbReference>